<accession>A0AAN9YKF0</accession>
<feature type="compositionally biased region" description="Pro residues" evidence="6">
    <location>
        <begin position="168"/>
        <end position="180"/>
    </location>
</feature>
<dbReference type="GO" id="GO:0005634">
    <property type="term" value="C:nucleus"/>
    <property type="evidence" value="ECO:0007669"/>
    <property type="project" value="UniProtKB-SubCell"/>
</dbReference>
<sequence>MTTAPPSPKRRHILSSINPERPPITEERSETLEPTAPPREPSLHYDADRNGVMERPPEQQPQPRKTSKFRFKSKNSSSHRSSRHRNKDRDRNEGRDPNLADDGGDGNQEHDSSSTQRRHRRHRRHHDDHGYDDQQARPADDKDDSSRHHHHHRHKRRRHHRHRTPTRSPTPPNPYDPAPLSPDAAFRASLFDAMADDEGAAYWEGVYGQPMHVYSRGSGGSGEAPAGELEQMDEEEYAAYVRQRMWEKTHEGLLEERARREARKQQRAARETEARRLTREMEESLRRGEERRRRKGWRERWEAYVAAWAAWENNSNNNDKTNTNDDNDDYDNGRHPLENDTDMAWPVESGRRADVRDGEDGNKTDAVREFFVRGLVEAQEDAAGETDNSVTTAVARLKDERVRWHPDKVQQRLGGRVDDGLLRDVTAVFQAVDKLWSDMRAKKEA</sequence>
<evidence type="ECO:0000313" key="7">
    <source>
        <dbReference type="EMBL" id="KAK7746149.1"/>
    </source>
</evidence>
<feature type="compositionally biased region" description="Basic residues" evidence="6">
    <location>
        <begin position="147"/>
        <end position="165"/>
    </location>
</feature>
<dbReference type="PANTHER" id="PTHR15263">
    <property type="entry name" value="I-KAPPA-B-LIKE PROTEIN IKBL"/>
    <property type="match status" value="1"/>
</dbReference>
<evidence type="ECO:0000256" key="6">
    <source>
        <dbReference type="SAM" id="MobiDB-lite"/>
    </source>
</evidence>
<dbReference type="AlphaFoldDB" id="A0AAN9YKF0"/>
<keyword evidence="5" id="KW-0539">Nucleus</keyword>
<organism evidence="7 8">
    <name type="scientific">Diatrype stigma</name>
    <dbReference type="NCBI Taxonomy" id="117547"/>
    <lineage>
        <taxon>Eukaryota</taxon>
        <taxon>Fungi</taxon>
        <taxon>Dikarya</taxon>
        <taxon>Ascomycota</taxon>
        <taxon>Pezizomycotina</taxon>
        <taxon>Sordariomycetes</taxon>
        <taxon>Xylariomycetidae</taxon>
        <taxon>Xylariales</taxon>
        <taxon>Diatrypaceae</taxon>
        <taxon>Diatrype</taxon>
    </lineage>
</organism>
<evidence type="ECO:0000256" key="3">
    <source>
        <dbReference type="ARBA" id="ARBA00022737"/>
    </source>
</evidence>
<feature type="region of interest" description="Disordered" evidence="6">
    <location>
        <begin position="258"/>
        <end position="289"/>
    </location>
</feature>
<feature type="compositionally biased region" description="Basic residues" evidence="6">
    <location>
        <begin position="116"/>
        <end position="126"/>
    </location>
</feature>
<feature type="compositionally biased region" description="Basic and acidic residues" evidence="6">
    <location>
        <begin position="87"/>
        <end position="98"/>
    </location>
</feature>
<dbReference type="EMBL" id="JAKJXP020000101">
    <property type="protein sequence ID" value="KAK7746149.1"/>
    <property type="molecule type" value="Genomic_DNA"/>
</dbReference>
<evidence type="ECO:0000256" key="1">
    <source>
        <dbReference type="ARBA" id="ARBA00004123"/>
    </source>
</evidence>
<feature type="compositionally biased region" description="Basic and acidic residues" evidence="6">
    <location>
        <begin position="268"/>
        <end position="289"/>
    </location>
</feature>
<comment type="caution">
    <text evidence="7">The sequence shown here is derived from an EMBL/GenBank/DDBJ whole genome shotgun (WGS) entry which is preliminary data.</text>
</comment>
<proteinExistence type="predicted"/>
<feature type="compositionally biased region" description="Basic and acidic residues" evidence="6">
    <location>
        <begin position="41"/>
        <end position="57"/>
    </location>
</feature>
<keyword evidence="4" id="KW-0040">ANK repeat</keyword>
<keyword evidence="3" id="KW-0677">Repeat</keyword>
<keyword evidence="2" id="KW-0597">Phosphoprotein</keyword>
<evidence type="ECO:0000256" key="2">
    <source>
        <dbReference type="ARBA" id="ARBA00022553"/>
    </source>
</evidence>
<feature type="compositionally biased region" description="Basic and acidic residues" evidence="6">
    <location>
        <begin position="127"/>
        <end position="146"/>
    </location>
</feature>
<name>A0AAN9YKF0_9PEZI</name>
<protein>
    <submittedName>
        <fullName evidence="7">Uncharacterized protein</fullName>
    </submittedName>
</protein>
<dbReference type="PANTHER" id="PTHR15263:SF1">
    <property type="entry name" value="NF-KAPPA-B INHIBITOR-LIKE PROTEIN 1"/>
    <property type="match status" value="1"/>
</dbReference>
<keyword evidence="8" id="KW-1185">Reference proteome</keyword>
<evidence type="ECO:0000256" key="4">
    <source>
        <dbReference type="ARBA" id="ARBA00023043"/>
    </source>
</evidence>
<gene>
    <name evidence="7" type="ORF">SLS62_009528</name>
</gene>
<dbReference type="InterPro" id="IPR038753">
    <property type="entry name" value="NFKBIL1"/>
</dbReference>
<evidence type="ECO:0000313" key="8">
    <source>
        <dbReference type="Proteomes" id="UP001320420"/>
    </source>
</evidence>
<evidence type="ECO:0000256" key="5">
    <source>
        <dbReference type="ARBA" id="ARBA00023242"/>
    </source>
</evidence>
<feature type="region of interest" description="Disordered" evidence="6">
    <location>
        <begin position="1"/>
        <end position="183"/>
    </location>
</feature>
<dbReference type="GO" id="GO:0043124">
    <property type="term" value="P:negative regulation of canonical NF-kappaB signal transduction"/>
    <property type="evidence" value="ECO:0007669"/>
    <property type="project" value="InterPro"/>
</dbReference>
<feature type="region of interest" description="Disordered" evidence="6">
    <location>
        <begin position="314"/>
        <end position="342"/>
    </location>
</feature>
<dbReference type="Proteomes" id="UP001320420">
    <property type="component" value="Unassembled WGS sequence"/>
</dbReference>
<reference evidence="7 8" key="1">
    <citation type="submission" date="2024-02" db="EMBL/GenBank/DDBJ databases">
        <title>De novo assembly and annotation of 12 fungi associated with fruit tree decline syndrome in Ontario, Canada.</title>
        <authorList>
            <person name="Sulman M."/>
            <person name="Ellouze W."/>
            <person name="Ilyukhin E."/>
        </authorList>
    </citation>
    <scope>NUCLEOTIDE SEQUENCE [LARGE SCALE GENOMIC DNA]</scope>
    <source>
        <strain evidence="7 8">M11/M66-122</strain>
    </source>
</reference>
<comment type="subcellular location">
    <subcellularLocation>
        <location evidence="1">Nucleus</location>
    </subcellularLocation>
</comment>